<dbReference type="AlphaFoldDB" id="A0A371DX26"/>
<sequence length="219" mass="23589">MSPSLSARIPSAAVSSVHTAIVCRDRRRRRAIHGRARSIALSDPPPPGCVPRSPAVSSCRAATRPSQASGREAGQAAQGSVNMDQPKCHYHSAGLGVMCLCREVQQRIVSTLSGCQEPHKSTTHGARTRSCRCLFLFLFLHVLTFQIEQSPRPRACVRATRVLTGNLAFQLRCRGGRWTIARGRRHPFTHSCLTGGTGRGQAVAGPELELVHPSLSLGG</sequence>
<proteinExistence type="predicted"/>
<keyword evidence="2" id="KW-1185">Reference proteome</keyword>
<gene>
    <name evidence="1" type="ORF">OH76DRAFT_12518</name>
</gene>
<protein>
    <submittedName>
        <fullName evidence="1">Uncharacterized protein</fullName>
    </submittedName>
</protein>
<evidence type="ECO:0000313" key="1">
    <source>
        <dbReference type="EMBL" id="RDX57066.1"/>
    </source>
</evidence>
<dbReference type="Proteomes" id="UP000256964">
    <property type="component" value="Unassembled WGS sequence"/>
</dbReference>
<reference evidence="1 2" key="1">
    <citation type="journal article" date="2018" name="Biotechnol. Biofuels">
        <title>Integrative visual omics of the white-rot fungus Polyporus brumalis exposes the biotechnological potential of its oxidative enzymes for delignifying raw plant biomass.</title>
        <authorList>
            <person name="Miyauchi S."/>
            <person name="Rancon A."/>
            <person name="Drula E."/>
            <person name="Hage H."/>
            <person name="Chaduli D."/>
            <person name="Favel A."/>
            <person name="Grisel S."/>
            <person name="Henrissat B."/>
            <person name="Herpoel-Gimbert I."/>
            <person name="Ruiz-Duenas F.J."/>
            <person name="Chevret D."/>
            <person name="Hainaut M."/>
            <person name="Lin J."/>
            <person name="Wang M."/>
            <person name="Pangilinan J."/>
            <person name="Lipzen A."/>
            <person name="Lesage-Meessen L."/>
            <person name="Navarro D."/>
            <person name="Riley R."/>
            <person name="Grigoriev I.V."/>
            <person name="Zhou S."/>
            <person name="Raouche S."/>
            <person name="Rosso M.N."/>
        </authorList>
    </citation>
    <scope>NUCLEOTIDE SEQUENCE [LARGE SCALE GENOMIC DNA]</scope>
    <source>
        <strain evidence="1 2">BRFM 1820</strain>
    </source>
</reference>
<organism evidence="1 2">
    <name type="scientific">Lentinus brumalis</name>
    <dbReference type="NCBI Taxonomy" id="2498619"/>
    <lineage>
        <taxon>Eukaryota</taxon>
        <taxon>Fungi</taxon>
        <taxon>Dikarya</taxon>
        <taxon>Basidiomycota</taxon>
        <taxon>Agaricomycotina</taxon>
        <taxon>Agaricomycetes</taxon>
        <taxon>Polyporales</taxon>
        <taxon>Polyporaceae</taxon>
        <taxon>Lentinus</taxon>
    </lineage>
</organism>
<dbReference type="EMBL" id="KZ857379">
    <property type="protein sequence ID" value="RDX57066.1"/>
    <property type="molecule type" value="Genomic_DNA"/>
</dbReference>
<accession>A0A371DX26</accession>
<name>A0A371DX26_9APHY</name>
<evidence type="ECO:0000313" key="2">
    <source>
        <dbReference type="Proteomes" id="UP000256964"/>
    </source>
</evidence>